<proteinExistence type="predicted"/>
<accession>A0ABR2Z8B1</accession>
<organism evidence="2 3">
    <name type="scientific">Marasmius tenuissimus</name>
    <dbReference type="NCBI Taxonomy" id="585030"/>
    <lineage>
        <taxon>Eukaryota</taxon>
        <taxon>Fungi</taxon>
        <taxon>Dikarya</taxon>
        <taxon>Basidiomycota</taxon>
        <taxon>Agaricomycotina</taxon>
        <taxon>Agaricomycetes</taxon>
        <taxon>Agaricomycetidae</taxon>
        <taxon>Agaricales</taxon>
        <taxon>Marasmiineae</taxon>
        <taxon>Marasmiaceae</taxon>
        <taxon>Marasmius</taxon>
    </lineage>
</organism>
<feature type="compositionally biased region" description="Polar residues" evidence="1">
    <location>
        <begin position="1"/>
        <end position="12"/>
    </location>
</feature>
<reference evidence="2 3" key="1">
    <citation type="submission" date="2024-05" db="EMBL/GenBank/DDBJ databases">
        <title>A draft genome resource for the thread blight pathogen Marasmius tenuissimus strain MS-2.</title>
        <authorList>
            <person name="Yulfo-Soto G.E."/>
            <person name="Baruah I.K."/>
            <person name="Amoako-Attah I."/>
            <person name="Bukari Y."/>
            <person name="Meinhardt L.W."/>
            <person name="Bailey B.A."/>
            <person name="Cohen S.P."/>
        </authorList>
    </citation>
    <scope>NUCLEOTIDE SEQUENCE [LARGE SCALE GENOMIC DNA]</scope>
    <source>
        <strain evidence="2 3">MS-2</strain>
    </source>
</reference>
<feature type="region of interest" description="Disordered" evidence="1">
    <location>
        <begin position="1"/>
        <end position="44"/>
    </location>
</feature>
<feature type="compositionally biased region" description="Acidic residues" evidence="1">
    <location>
        <begin position="24"/>
        <end position="41"/>
    </location>
</feature>
<evidence type="ECO:0000313" key="3">
    <source>
        <dbReference type="Proteomes" id="UP001437256"/>
    </source>
</evidence>
<dbReference type="Proteomes" id="UP001437256">
    <property type="component" value="Unassembled WGS sequence"/>
</dbReference>
<evidence type="ECO:0000313" key="2">
    <source>
        <dbReference type="EMBL" id="KAL0057149.1"/>
    </source>
</evidence>
<evidence type="ECO:0000256" key="1">
    <source>
        <dbReference type="SAM" id="MobiDB-lite"/>
    </source>
</evidence>
<protein>
    <submittedName>
        <fullName evidence="2">Uncharacterized protein</fullName>
    </submittedName>
</protein>
<name>A0ABR2Z8B1_9AGAR</name>
<gene>
    <name evidence="2" type="ORF">AAF712_016221</name>
</gene>
<keyword evidence="3" id="KW-1185">Reference proteome</keyword>
<comment type="caution">
    <text evidence="2">The sequence shown here is derived from an EMBL/GenBank/DDBJ whole genome shotgun (WGS) entry which is preliminary data.</text>
</comment>
<sequence>MVWSSRIPNQDLSPRHLPDLSASTEEDSLQIPNDDGDDDDSYLLSLSHKDGGGYSFFRRNNGEEYSVLELRLGGRDRKEMF</sequence>
<dbReference type="EMBL" id="JBBXMP010000664">
    <property type="protein sequence ID" value="KAL0057149.1"/>
    <property type="molecule type" value="Genomic_DNA"/>
</dbReference>